<protein>
    <submittedName>
        <fullName evidence="2">Uncharacterized protein</fullName>
    </submittedName>
</protein>
<keyword evidence="3" id="KW-1185">Reference proteome</keyword>
<accession>A0A0V1C4R5</accession>
<name>A0A0V1C4R5_TRIBR</name>
<dbReference type="EMBL" id="JYDI01000689">
    <property type="protein sequence ID" value="KRY44199.1"/>
    <property type="molecule type" value="Genomic_DNA"/>
</dbReference>
<dbReference type="Proteomes" id="UP000054653">
    <property type="component" value="Unassembled WGS sequence"/>
</dbReference>
<proteinExistence type="predicted"/>
<evidence type="ECO:0000313" key="3">
    <source>
        <dbReference type="Proteomes" id="UP000054653"/>
    </source>
</evidence>
<dbReference type="AlphaFoldDB" id="A0A0V1C4R5"/>
<sequence>MCTERSRGGRGTLSTNLEACPSAACRVETAGLRGYTRPVMEIYDELASNASTSLETAAHFPMWDQARHTMYNRQARKYPRLSATWQELQLTAEHTKTKSGEQFLMYHSPTNDILIFATEAGVRKDLPMYSRIFEVLHSKAEELGAQLDPAKFFWDFETNLIPAIQGNFPNIRVQALAFLPVNLVPAGFEIINVGTSNQLEALFRYFQREWLPTNKISLWNVHEHESTHHLVFYQFLQLIIDEQGKTETVVRQIDDDYTREMGFVRRSAAYGVQQ</sequence>
<dbReference type="EMBL" id="JYDI01000705">
    <property type="protein sequence ID" value="KRY44159.1"/>
    <property type="molecule type" value="Genomic_DNA"/>
</dbReference>
<evidence type="ECO:0000313" key="1">
    <source>
        <dbReference type="EMBL" id="KRY44159.1"/>
    </source>
</evidence>
<dbReference type="OrthoDB" id="6154864at2759"/>
<comment type="caution">
    <text evidence="2">The sequence shown here is derived from an EMBL/GenBank/DDBJ whole genome shotgun (WGS) entry which is preliminary data.</text>
</comment>
<gene>
    <name evidence="1" type="ORF">T03_14071</name>
    <name evidence="2" type="ORF">T03_6845</name>
</gene>
<organism evidence="2 3">
    <name type="scientific">Trichinella britovi</name>
    <name type="common">Parasitic roundworm</name>
    <dbReference type="NCBI Taxonomy" id="45882"/>
    <lineage>
        <taxon>Eukaryota</taxon>
        <taxon>Metazoa</taxon>
        <taxon>Ecdysozoa</taxon>
        <taxon>Nematoda</taxon>
        <taxon>Enoplea</taxon>
        <taxon>Dorylaimia</taxon>
        <taxon>Trichinellida</taxon>
        <taxon>Trichinellidae</taxon>
        <taxon>Trichinella</taxon>
    </lineage>
</organism>
<dbReference type="STRING" id="45882.A0A0V1C4R5"/>
<evidence type="ECO:0000313" key="2">
    <source>
        <dbReference type="EMBL" id="KRY44199.1"/>
    </source>
</evidence>
<reference evidence="2 3" key="1">
    <citation type="submission" date="2015-01" db="EMBL/GenBank/DDBJ databases">
        <title>Evolution of Trichinella species and genotypes.</title>
        <authorList>
            <person name="Korhonen P.K."/>
            <person name="Edoardo P."/>
            <person name="Giuseppe L.R."/>
            <person name="Gasser R.B."/>
        </authorList>
    </citation>
    <scope>NUCLEOTIDE SEQUENCE [LARGE SCALE GENOMIC DNA]</scope>
    <source>
        <strain evidence="2">ISS120</strain>
    </source>
</reference>